<keyword evidence="2" id="KW-0472">Membrane</keyword>
<evidence type="ECO:0000313" key="4">
    <source>
        <dbReference type="Proteomes" id="UP001530377"/>
    </source>
</evidence>
<protein>
    <recommendedName>
        <fullName evidence="5">SMODS and SLOG-associating 2TM effector domain-containing protein</fullName>
    </recommendedName>
</protein>
<organism evidence="3 4">
    <name type="scientific">Cyclostephanos tholiformis</name>
    <dbReference type="NCBI Taxonomy" id="382380"/>
    <lineage>
        <taxon>Eukaryota</taxon>
        <taxon>Sar</taxon>
        <taxon>Stramenopiles</taxon>
        <taxon>Ochrophyta</taxon>
        <taxon>Bacillariophyta</taxon>
        <taxon>Coscinodiscophyceae</taxon>
        <taxon>Thalassiosirophycidae</taxon>
        <taxon>Stephanodiscales</taxon>
        <taxon>Stephanodiscaceae</taxon>
        <taxon>Cyclostephanos</taxon>
    </lineage>
</organism>
<dbReference type="AlphaFoldDB" id="A0ABD3REH3"/>
<proteinExistence type="predicted"/>
<dbReference type="Proteomes" id="UP001530377">
    <property type="component" value="Unassembled WGS sequence"/>
</dbReference>
<accession>A0ABD3REH3</accession>
<evidence type="ECO:0000256" key="1">
    <source>
        <dbReference type="SAM" id="MobiDB-lite"/>
    </source>
</evidence>
<sequence length="546" mass="61467">MPLQDRQLDFEDFSSDTEKLSAILKRVEVSIALHKLSCEYYRSRKLAMLYPAVLSCVAIGILGFVVTTDVIKAHMKIGGVTQVEDVLTLVVGFLGIFVGTVMLLMNQWDFGGRESMHMSAMIELDGLGNRVRYYKMDRRVGAGAGGIGGIGDEDSDNIEASYGVGGKRKKALGIVEAPDTRKMALIVASGKKLEEMETEIKKRTNAAKKSETWRDDVTRFSAYNGAYHQINRSCKSRIPNAINRPFDLFESRLECMSLGHLGVIWDTRMRRNQIMRLAALEIYNEIAGYWLWPLGTPDVEKVIDRSMKRVARLMSKDYRAPIEVGCCGFTIFRCCCKKVNNKYNALDNIWDGMEDREREMMEVRGVSDYVDTGDRRLRSGKQFEDHYSTSRNFEEDANRAEQRLMRIRNGEERSVRSQYSRDDYSRDRSEYSQSYYSRAAPSRRDDPTATSTQDRSYSTQSTARESSRRSSIGKSQVHGGGGSRMSGSLARGVPLLKLGMSSQVSRSSNDDYYASGVLLQPEDQSVDDTLTVSEAGWEVASASQFA</sequence>
<evidence type="ECO:0000256" key="2">
    <source>
        <dbReference type="SAM" id="Phobius"/>
    </source>
</evidence>
<evidence type="ECO:0008006" key="5">
    <source>
        <dbReference type="Google" id="ProtNLM"/>
    </source>
</evidence>
<gene>
    <name evidence="3" type="ORF">ACHAXA_007592</name>
</gene>
<dbReference type="EMBL" id="JALLPB020000260">
    <property type="protein sequence ID" value="KAL3811437.1"/>
    <property type="molecule type" value="Genomic_DNA"/>
</dbReference>
<feature type="region of interest" description="Disordered" evidence="1">
    <location>
        <begin position="405"/>
        <end position="488"/>
    </location>
</feature>
<comment type="caution">
    <text evidence="3">The sequence shown here is derived from an EMBL/GenBank/DDBJ whole genome shotgun (WGS) entry which is preliminary data.</text>
</comment>
<keyword evidence="2" id="KW-1133">Transmembrane helix</keyword>
<keyword evidence="2" id="KW-0812">Transmembrane</keyword>
<evidence type="ECO:0000313" key="3">
    <source>
        <dbReference type="EMBL" id="KAL3811437.1"/>
    </source>
</evidence>
<feature type="compositionally biased region" description="Basic and acidic residues" evidence="1">
    <location>
        <begin position="405"/>
        <end position="430"/>
    </location>
</feature>
<feature type="transmembrane region" description="Helical" evidence="2">
    <location>
        <begin position="46"/>
        <end position="66"/>
    </location>
</feature>
<keyword evidence="4" id="KW-1185">Reference proteome</keyword>
<feature type="transmembrane region" description="Helical" evidence="2">
    <location>
        <begin position="86"/>
        <end position="105"/>
    </location>
</feature>
<feature type="compositionally biased region" description="Polar residues" evidence="1">
    <location>
        <begin position="448"/>
        <end position="474"/>
    </location>
</feature>
<name>A0ABD3REH3_9STRA</name>
<reference evidence="3 4" key="1">
    <citation type="submission" date="2024-10" db="EMBL/GenBank/DDBJ databases">
        <title>Updated reference genomes for cyclostephanoid diatoms.</title>
        <authorList>
            <person name="Roberts W.R."/>
            <person name="Alverson A.J."/>
        </authorList>
    </citation>
    <scope>NUCLEOTIDE SEQUENCE [LARGE SCALE GENOMIC DNA]</scope>
    <source>
        <strain evidence="3 4">AJA228-03</strain>
    </source>
</reference>